<proteinExistence type="inferred from homology"/>
<reference evidence="3 4" key="1">
    <citation type="submission" date="2020-04" db="EMBL/GenBank/DDBJ databases">
        <authorList>
            <person name="Klaysubun C."/>
            <person name="Duangmal K."/>
            <person name="Lipun K."/>
        </authorList>
    </citation>
    <scope>NUCLEOTIDE SEQUENCE [LARGE SCALE GENOMIC DNA]</scope>
    <source>
        <strain evidence="3 4">DSM 45300</strain>
    </source>
</reference>
<evidence type="ECO:0000256" key="1">
    <source>
        <dbReference type="ARBA" id="ARBA00008791"/>
    </source>
</evidence>
<comment type="caution">
    <text evidence="3">The sequence shown here is derived from an EMBL/GenBank/DDBJ whole genome shotgun (WGS) entry which is preliminary data.</text>
</comment>
<dbReference type="Proteomes" id="UP000586918">
    <property type="component" value="Unassembled WGS sequence"/>
</dbReference>
<keyword evidence="4" id="KW-1185">Reference proteome</keyword>
<evidence type="ECO:0000259" key="2">
    <source>
        <dbReference type="Pfam" id="PF00582"/>
    </source>
</evidence>
<dbReference type="InterPro" id="IPR014729">
    <property type="entry name" value="Rossmann-like_a/b/a_fold"/>
</dbReference>
<dbReference type="PRINTS" id="PR01438">
    <property type="entry name" value="UNVRSLSTRESS"/>
</dbReference>
<dbReference type="SUPFAM" id="SSF52402">
    <property type="entry name" value="Adenine nucleotide alpha hydrolases-like"/>
    <property type="match status" value="1"/>
</dbReference>
<dbReference type="PANTHER" id="PTHR46268:SF6">
    <property type="entry name" value="UNIVERSAL STRESS PROTEIN UP12"/>
    <property type="match status" value="1"/>
</dbReference>
<gene>
    <name evidence="3" type="ORF">HF519_27845</name>
</gene>
<dbReference type="Pfam" id="PF00582">
    <property type="entry name" value="Usp"/>
    <property type="match status" value="1"/>
</dbReference>
<dbReference type="EMBL" id="JAAXKZ010000173">
    <property type="protein sequence ID" value="NMH95299.1"/>
    <property type="molecule type" value="Genomic_DNA"/>
</dbReference>
<evidence type="ECO:0000313" key="4">
    <source>
        <dbReference type="Proteomes" id="UP000586918"/>
    </source>
</evidence>
<evidence type="ECO:0000313" key="3">
    <source>
        <dbReference type="EMBL" id="NMH95299.1"/>
    </source>
</evidence>
<dbReference type="RefSeq" id="WP_169415960.1">
    <property type="nucleotide sequence ID" value="NZ_JAAXKZ010000173.1"/>
</dbReference>
<sequence>MDEPETIVVGVDGSAESQAALAHAFADAARRGARVRVVSVFQPPQYWAISYGVAVPPSEDQVTADVRTRICELVGAVVAGRPGLAEVPVELRAVPGTPAKVLIDESRDAALLVLGHRGRGRFTSALLGSAGMQCVLNASCPVTIVRPGPVPAGATATAPGATVPAPA</sequence>
<comment type="similarity">
    <text evidence="1">Belongs to the universal stress protein A family.</text>
</comment>
<organism evidence="3 4">
    <name type="scientific">Pseudonocardia bannensis</name>
    <dbReference type="NCBI Taxonomy" id="630973"/>
    <lineage>
        <taxon>Bacteria</taxon>
        <taxon>Bacillati</taxon>
        <taxon>Actinomycetota</taxon>
        <taxon>Actinomycetes</taxon>
        <taxon>Pseudonocardiales</taxon>
        <taxon>Pseudonocardiaceae</taxon>
        <taxon>Pseudonocardia</taxon>
    </lineage>
</organism>
<protein>
    <submittedName>
        <fullName evidence="3">Universal stress protein</fullName>
    </submittedName>
</protein>
<name>A0A848DS43_9PSEU</name>
<dbReference type="Gene3D" id="3.40.50.620">
    <property type="entry name" value="HUPs"/>
    <property type="match status" value="1"/>
</dbReference>
<accession>A0A848DS43</accession>
<dbReference type="InterPro" id="IPR006016">
    <property type="entry name" value="UspA"/>
</dbReference>
<dbReference type="PANTHER" id="PTHR46268">
    <property type="entry name" value="STRESS RESPONSE PROTEIN NHAX"/>
    <property type="match status" value="1"/>
</dbReference>
<feature type="domain" description="UspA" evidence="2">
    <location>
        <begin position="6"/>
        <end position="146"/>
    </location>
</feature>
<dbReference type="AlphaFoldDB" id="A0A848DS43"/>
<dbReference type="InterPro" id="IPR006015">
    <property type="entry name" value="Universal_stress_UspA"/>
</dbReference>